<keyword evidence="3" id="KW-1185">Reference proteome</keyword>
<sequence>MKNLWFLIVFLFVFKVYPQQSDFSHIDFSKADRNVLACKNENLNNLPQLVDKLTAGLPTDVERFKAIYLWVCTNISNDYNLFLRNERKRNKFQNDSLKLSNWNSQFNKTIFRELLKNKKTICTGYAYLVKKMAGLANLNCEVVHGYGRTSTTNIDKLEAPNHSWNAIELNGKWYLCDPTWASGLQNAETFEFNFQYNEGFFLSEPELFAINHFPIEEKWFLENTTTFDAFLEAPVIYGKAYKNLLAHTTPKKMHQSITKHDKLTFEYVLLKPVTQKEIHLLIDNGHHSKKVKPTSYLLKGSSLTLEHQFNSKGFYDVHVYFGEDLISTYTVMVKS</sequence>
<dbReference type="SMART" id="SM00460">
    <property type="entry name" value="TGc"/>
    <property type="match status" value="1"/>
</dbReference>
<evidence type="ECO:0000313" key="3">
    <source>
        <dbReference type="Proteomes" id="UP000625976"/>
    </source>
</evidence>
<protein>
    <recommendedName>
        <fullName evidence="1">Transglutaminase-like domain-containing protein</fullName>
    </recommendedName>
</protein>
<dbReference type="AlphaFoldDB" id="A0A917LLB6"/>
<proteinExistence type="predicted"/>
<reference evidence="2" key="1">
    <citation type="journal article" date="2014" name="Int. J. Syst. Evol. Microbiol.">
        <title>Complete genome sequence of Corynebacterium casei LMG S-19264T (=DSM 44701T), isolated from a smear-ripened cheese.</title>
        <authorList>
            <consortium name="US DOE Joint Genome Institute (JGI-PGF)"/>
            <person name="Walter F."/>
            <person name="Albersmeier A."/>
            <person name="Kalinowski J."/>
            <person name="Ruckert C."/>
        </authorList>
    </citation>
    <scope>NUCLEOTIDE SEQUENCE</scope>
    <source>
        <strain evidence="2">CGMCC 1.12751</strain>
    </source>
</reference>
<dbReference type="RefSeq" id="WP_188462423.1">
    <property type="nucleotide sequence ID" value="NZ_BMFQ01000001.1"/>
</dbReference>
<dbReference type="PANTHER" id="PTHR46333:SF2">
    <property type="entry name" value="CYTOKINESIS PROTEIN 3"/>
    <property type="match status" value="1"/>
</dbReference>
<dbReference type="EMBL" id="BMFQ01000001">
    <property type="protein sequence ID" value="GGG40317.1"/>
    <property type="molecule type" value="Genomic_DNA"/>
</dbReference>
<dbReference type="SUPFAM" id="SSF54001">
    <property type="entry name" value="Cysteine proteinases"/>
    <property type="match status" value="1"/>
</dbReference>
<dbReference type="Proteomes" id="UP000625976">
    <property type="component" value="Unassembled WGS sequence"/>
</dbReference>
<gene>
    <name evidence="2" type="ORF">GCM10010976_09900</name>
</gene>
<name>A0A917LLB6_9FLAO</name>
<dbReference type="GO" id="GO:0005737">
    <property type="term" value="C:cytoplasm"/>
    <property type="evidence" value="ECO:0007669"/>
    <property type="project" value="TreeGrafter"/>
</dbReference>
<dbReference type="InterPro" id="IPR038765">
    <property type="entry name" value="Papain-like_cys_pep_sf"/>
</dbReference>
<evidence type="ECO:0000313" key="2">
    <source>
        <dbReference type="EMBL" id="GGG40317.1"/>
    </source>
</evidence>
<dbReference type="Pfam" id="PF01841">
    <property type="entry name" value="Transglut_core"/>
    <property type="match status" value="1"/>
</dbReference>
<reference evidence="2" key="2">
    <citation type="submission" date="2020-09" db="EMBL/GenBank/DDBJ databases">
        <authorList>
            <person name="Sun Q."/>
            <person name="Zhou Y."/>
        </authorList>
    </citation>
    <scope>NUCLEOTIDE SEQUENCE</scope>
    <source>
        <strain evidence="2">CGMCC 1.12751</strain>
    </source>
</reference>
<accession>A0A917LLB6</accession>
<evidence type="ECO:0000259" key="1">
    <source>
        <dbReference type="SMART" id="SM00460"/>
    </source>
</evidence>
<dbReference type="InterPro" id="IPR052557">
    <property type="entry name" value="CAP/Cytokinesis_protein"/>
</dbReference>
<dbReference type="Gene3D" id="3.10.620.30">
    <property type="match status" value="1"/>
</dbReference>
<comment type="caution">
    <text evidence="2">The sequence shown here is derived from an EMBL/GenBank/DDBJ whole genome shotgun (WGS) entry which is preliminary data.</text>
</comment>
<dbReference type="PANTHER" id="PTHR46333">
    <property type="entry name" value="CYTOKINESIS PROTEIN 3"/>
    <property type="match status" value="1"/>
</dbReference>
<dbReference type="InterPro" id="IPR002931">
    <property type="entry name" value="Transglutaminase-like"/>
</dbReference>
<organism evidence="2 3">
    <name type="scientific">Bizionia arctica</name>
    <dbReference type="NCBI Taxonomy" id="1495645"/>
    <lineage>
        <taxon>Bacteria</taxon>
        <taxon>Pseudomonadati</taxon>
        <taxon>Bacteroidota</taxon>
        <taxon>Flavobacteriia</taxon>
        <taxon>Flavobacteriales</taxon>
        <taxon>Flavobacteriaceae</taxon>
        <taxon>Bizionia</taxon>
    </lineage>
</organism>
<feature type="domain" description="Transglutaminase-like" evidence="1">
    <location>
        <begin position="114"/>
        <end position="180"/>
    </location>
</feature>